<organism evidence="1 2">
    <name type="scientific">Cymbomonas tetramitiformis</name>
    <dbReference type="NCBI Taxonomy" id="36881"/>
    <lineage>
        <taxon>Eukaryota</taxon>
        <taxon>Viridiplantae</taxon>
        <taxon>Chlorophyta</taxon>
        <taxon>Pyramimonadophyceae</taxon>
        <taxon>Pyramimonadales</taxon>
        <taxon>Pyramimonadaceae</taxon>
        <taxon>Cymbomonas</taxon>
    </lineage>
</organism>
<comment type="caution">
    <text evidence="1">The sequence shown here is derived from an EMBL/GenBank/DDBJ whole genome shotgun (WGS) entry which is preliminary data.</text>
</comment>
<dbReference type="EMBL" id="LGRX02018948">
    <property type="protein sequence ID" value="KAK3259198.1"/>
    <property type="molecule type" value="Genomic_DNA"/>
</dbReference>
<accession>A0AAE0FGW7</accession>
<dbReference type="Proteomes" id="UP001190700">
    <property type="component" value="Unassembled WGS sequence"/>
</dbReference>
<feature type="non-terminal residue" evidence="1">
    <location>
        <position position="1"/>
    </location>
</feature>
<keyword evidence="2" id="KW-1185">Reference proteome</keyword>
<reference evidence="1 2" key="1">
    <citation type="journal article" date="2015" name="Genome Biol. Evol.">
        <title>Comparative Genomics of a Bacterivorous Green Alga Reveals Evolutionary Causalities and Consequences of Phago-Mixotrophic Mode of Nutrition.</title>
        <authorList>
            <person name="Burns J.A."/>
            <person name="Paasch A."/>
            <person name="Narechania A."/>
            <person name="Kim E."/>
        </authorList>
    </citation>
    <scope>NUCLEOTIDE SEQUENCE [LARGE SCALE GENOMIC DNA]</scope>
    <source>
        <strain evidence="1 2">PLY_AMNH</strain>
    </source>
</reference>
<sequence length="93" mass="9843">CIGAIGGLPGIIQQMSGSGGSYTKYTKSSIQTYANVYIMMYKSALCSTGFSIDTLNVSDPVMQTMSQLALGGICDSCPREELIGVIQTAYEVN</sequence>
<dbReference type="AlphaFoldDB" id="A0AAE0FGW7"/>
<name>A0AAE0FGW7_9CHLO</name>
<gene>
    <name evidence="1" type="ORF">CYMTET_31794</name>
</gene>
<evidence type="ECO:0000313" key="1">
    <source>
        <dbReference type="EMBL" id="KAK3259198.1"/>
    </source>
</evidence>
<evidence type="ECO:0000313" key="2">
    <source>
        <dbReference type="Proteomes" id="UP001190700"/>
    </source>
</evidence>
<proteinExistence type="predicted"/>
<protein>
    <submittedName>
        <fullName evidence="1">Uncharacterized protein</fullName>
    </submittedName>
</protein>